<keyword evidence="3" id="KW-1185">Reference proteome</keyword>
<evidence type="ECO:0000313" key="3">
    <source>
        <dbReference type="Proteomes" id="UP000053989"/>
    </source>
</evidence>
<dbReference type="EMBL" id="KN822007">
    <property type="protein sequence ID" value="KIM69205.1"/>
    <property type="molecule type" value="Genomic_DNA"/>
</dbReference>
<evidence type="ECO:0000313" key="2">
    <source>
        <dbReference type="EMBL" id="KIM69205.1"/>
    </source>
</evidence>
<reference evidence="2 3" key="1">
    <citation type="submission" date="2014-04" db="EMBL/GenBank/DDBJ databases">
        <authorList>
            <consortium name="DOE Joint Genome Institute"/>
            <person name="Kuo A."/>
            <person name="Kohler A."/>
            <person name="Nagy L.G."/>
            <person name="Floudas D."/>
            <person name="Copeland A."/>
            <person name="Barry K.W."/>
            <person name="Cichocki N."/>
            <person name="Veneault-Fourrey C."/>
            <person name="LaButti K."/>
            <person name="Lindquist E.A."/>
            <person name="Lipzen A."/>
            <person name="Lundell T."/>
            <person name="Morin E."/>
            <person name="Murat C."/>
            <person name="Sun H."/>
            <person name="Tunlid A."/>
            <person name="Henrissat B."/>
            <person name="Grigoriev I.V."/>
            <person name="Hibbett D.S."/>
            <person name="Martin F."/>
            <person name="Nordberg H.P."/>
            <person name="Cantor M.N."/>
            <person name="Hua S.X."/>
        </authorList>
    </citation>
    <scope>NUCLEOTIDE SEQUENCE [LARGE SCALE GENOMIC DNA]</scope>
    <source>
        <strain evidence="2 3">Foug A</strain>
    </source>
</reference>
<sequence>MHAAKGATSRSPRLQPSPSLPNLRKNQHYLTPPLTPSSSLKSDSTDPDATNTPADSTLLADARQNRFLIIVDVPREISNDVVTQYLTSLEDTHSVSSESQREKPISTPHTAIQTINFRFRDKHMHNVVDKGTQKTHCEGALSFSWKEGLTCPFVNPANFLKVSMIRSSCAPCIQTPYVSFSATRLRNT</sequence>
<accession>A0A0C3E8Z9</accession>
<proteinExistence type="predicted"/>
<protein>
    <submittedName>
        <fullName evidence="2">Uncharacterized protein</fullName>
    </submittedName>
</protein>
<feature type="compositionally biased region" description="Low complexity" evidence="1">
    <location>
        <begin position="9"/>
        <end position="42"/>
    </location>
</feature>
<dbReference type="STRING" id="1036808.A0A0C3E8Z9"/>
<dbReference type="OrthoDB" id="2683511at2759"/>
<feature type="region of interest" description="Disordered" evidence="1">
    <location>
        <begin position="1"/>
        <end position="57"/>
    </location>
</feature>
<dbReference type="InParanoid" id="A0A0C3E8Z9"/>
<dbReference type="HOGENOM" id="CLU_1441835_0_0_1"/>
<evidence type="ECO:0000256" key="1">
    <source>
        <dbReference type="SAM" id="MobiDB-lite"/>
    </source>
</evidence>
<dbReference type="AlphaFoldDB" id="A0A0C3E8Z9"/>
<gene>
    <name evidence="2" type="ORF">SCLCIDRAFT_826441</name>
</gene>
<dbReference type="Proteomes" id="UP000053989">
    <property type="component" value="Unassembled WGS sequence"/>
</dbReference>
<organism evidence="2 3">
    <name type="scientific">Scleroderma citrinum Foug A</name>
    <dbReference type="NCBI Taxonomy" id="1036808"/>
    <lineage>
        <taxon>Eukaryota</taxon>
        <taxon>Fungi</taxon>
        <taxon>Dikarya</taxon>
        <taxon>Basidiomycota</taxon>
        <taxon>Agaricomycotina</taxon>
        <taxon>Agaricomycetes</taxon>
        <taxon>Agaricomycetidae</taxon>
        <taxon>Boletales</taxon>
        <taxon>Sclerodermatineae</taxon>
        <taxon>Sclerodermataceae</taxon>
        <taxon>Scleroderma</taxon>
    </lineage>
</organism>
<reference evidence="3" key="2">
    <citation type="submission" date="2015-01" db="EMBL/GenBank/DDBJ databases">
        <title>Evolutionary Origins and Diversification of the Mycorrhizal Mutualists.</title>
        <authorList>
            <consortium name="DOE Joint Genome Institute"/>
            <consortium name="Mycorrhizal Genomics Consortium"/>
            <person name="Kohler A."/>
            <person name="Kuo A."/>
            <person name="Nagy L.G."/>
            <person name="Floudas D."/>
            <person name="Copeland A."/>
            <person name="Barry K.W."/>
            <person name="Cichocki N."/>
            <person name="Veneault-Fourrey C."/>
            <person name="LaButti K."/>
            <person name="Lindquist E.A."/>
            <person name="Lipzen A."/>
            <person name="Lundell T."/>
            <person name="Morin E."/>
            <person name="Murat C."/>
            <person name="Riley R."/>
            <person name="Ohm R."/>
            <person name="Sun H."/>
            <person name="Tunlid A."/>
            <person name="Henrissat B."/>
            <person name="Grigoriev I.V."/>
            <person name="Hibbett D.S."/>
            <person name="Martin F."/>
        </authorList>
    </citation>
    <scope>NUCLEOTIDE SEQUENCE [LARGE SCALE GENOMIC DNA]</scope>
    <source>
        <strain evidence="3">Foug A</strain>
    </source>
</reference>
<name>A0A0C3E8Z9_9AGAM</name>